<feature type="region of interest" description="Disordered" evidence="3">
    <location>
        <begin position="1"/>
        <end position="27"/>
    </location>
</feature>
<gene>
    <name evidence="6" type="ORF">UBRO2_03168</name>
    <name evidence="5" type="ORF">UBRO_06829</name>
</gene>
<dbReference type="GO" id="GO:0017000">
    <property type="term" value="P:antibiotic biosynthetic process"/>
    <property type="evidence" value="ECO:0007669"/>
    <property type="project" value="UniProtKB-KW"/>
</dbReference>
<proteinExistence type="predicted"/>
<dbReference type="Pfam" id="PF02668">
    <property type="entry name" value="TauD"/>
    <property type="match status" value="1"/>
</dbReference>
<accession>A0A1K0GUG7</accession>
<organism evidence="5 7">
    <name type="scientific">Ustilago bromivora</name>
    <dbReference type="NCBI Taxonomy" id="307758"/>
    <lineage>
        <taxon>Eukaryota</taxon>
        <taxon>Fungi</taxon>
        <taxon>Dikarya</taxon>
        <taxon>Basidiomycota</taxon>
        <taxon>Ustilaginomycotina</taxon>
        <taxon>Ustilaginomycetes</taxon>
        <taxon>Ustilaginales</taxon>
        <taxon>Ustilaginaceae</taxon>
        <taxon>Ustilago</taxon>
    </lineage>
</organism>
<evidence type="ECO:0000313" key="6">
    <source>
        <dbReference type="EMBL" id="SYW79484.1"/>
    </source>
</evidence>
<dbReference type="Proteomes" id="UP000658997">
    <property type="component" value="Unassembled WGS sequence"/>
</dbReference>
<feature type="domain" description="TauD/TfdA-like" evidence="4">
    <location>
        <begin position="117"/>
        <end position="387"/>
    </location>
</feature>
<dbReference type="GO" id="GO:0016491">
    <property type="term" value="F:oxidoreductase activity"/>
    <property type="evidence" value="ECO:0007669"/>
    <property type="project" value="UniProtKB-KW"/>
</dbReference>
<name>A0A1K0GUG7_9BASI</name>
<evidence type="ECO:0000313" key="5">
    <source>
        <dbReference type="EMBL" id="SAM84192.1"/>
    </source>
</evidence>
<dbReference type="PANTHER" id="PTHR10696">
    <property type="entry name" value="GAMMA-BUTYROBETAINE HYDROXYLASE-RELATED"/>
    <property type="match status" value="1"/>
</dbReference>
<keyword evidence="8" id="KW-1185">Reference proteome</keyword>
<dbReference type="OrthoDB" id="272271at2759"/>
<dbReference type="PANTHER" id="PTHR10696:SF56">
    <property type="entry name" value="TAUD_TFDA-LIKE DOMAIN-CONTAINING PROTEIN"/>
    <property type="match status" value="1"/>
</dbReference>
<dbReference type="Gene3D" id="3.60.130.10">
    <property type="entry name" value="Clavaminate synthase-like"/>
    <property type="match status" value="1"/>
</dbReference>
<evidence type="ECO:0000256" key="1">
    <source>
        <dbReference type="ARBA" id="ARBA00023002"/>
    </source>
</evidence>
<reference evidence="5" key="1">
    <citation type="submission" date="2016-04" db="EMBL/GenBank/DDBJ databases">
        <authorList>
            <person name="Evans L.H."/>
            <person name="Alamgir A."/>
            <person name="Owens N."/>
            <person name="Weber N.D."/>
            <person name="Virtaneva K."/>
            <person name="Barbian K."/>
            <person name="Babar A."/>
            <person name="Rosenke K."/>
        </authorList>
    </citation>
    <scope>NUCLEOTIDE SEQUENCE</scope>
    <source>
        <strain evidence="5">UB2112</strain>
    </source>
</reference>
<dbReference type="SUPFAM" id="SSF51197">
    <property type="entry name" value="Clavaminate synthase-like"/>
    <property type="match status" value="1"/>
</dbReference>
<evidence type="ECO:0000256" key="3">
    <source>
        <dbReference type="SAM" id="MobiDB-lite"/>
    </source>
</evidence>
<dbReference type="FunFam" id="3.60.130.10:FF:000009">
    <property type="entry name" value="Putative Taurine catabolism dioxygenase TauD"/>
    <property type="match status" value="1"/>
</dbReference>
<evidence type="ECO:0000256" key="2">
    <source>
        <dbReference type="ARBA" id="ARBA00023194"/>
    </source>
</evidence>
<dbReference type="Proteomes" id="UP000179920">
    <property type="component" value="Chromosome XIII"/>
</dbReference>
<dbReference type="InterPro" id="IPR050411">
    <property type="entry name" value="AlphaKG_dependent_hydroxylases"/>
</dbReference>
<dbReference type="EMBL" id="ULHB01000056">
    <property type="protein sequence ID" value="SYW79484.1"/>
    <property type="molecule type" value="Genomic_DNA"/>
</dbReference>
<reference evidence="6" key="3">
    <citation type="submission" date="2018-08" db="EMBL/GenBank/DDBJ databases">
        <authorList>
            <person name="Guldener U."/>
        </authorList>
    </citation>
    <scope>NUCLEOTIDE SEQUENCE</scope>
    <source>
        <strain evidence="6">UB2</strain>
    </source>
</reference>
<evidence type="ECO:0000313" key="7">
    <source>
        <dbReference type="Proteomes" id="UP000179920"/>
    </source>
</evidence>
<feature type="compositionally biased region" description="Gly residues" evidence="3">
    <location>
        <begin position="18"/>
        <end position="27"/>
    </location>
</feature>
<evidence type="ECO:0000259" key="4">
    <source>
        <dbReference type="Pfam" id="PF02668"/>
    </source>
</evidence>
<protein>
    <recommendedName>
        <fullName evidence="4">TauD/TfdA-like domain-containing protein</fullName>
    </recommendedName>
</protein>
<dbReference type="AlphaFoldDB" id="A0A1K0GUG7"/>
<reference evidence="7" key="2">
    <citation type="submission" date="2016-04" db="EMBL/GenBank/DDBJ databases">
        <authorList>
            <person name="Guldener U."/>
            <person name="Guldener U."/>
        </authorList>
    </citation>
    <scope>NUCLEOTIDE SEQUENCE [LARGE SCALE GENOMIC DNA]</scope>
    <source>
        <strain evidence="7">UB2112</strain>
    </source>
</reference>
<dbReference type="EMBL" id="LT558129">
    <property type="protein sequence ID" value="SAM84192.1"/>
    <property type="molecule type" value="Genomic_DNA"/>
</dbReference>
<evidence type="ECO:0000313" key="8">
    <source>
        <dbReference type="Proteomes" id="UP000658997"/>
    </source>
</evidence>
<dbReference type="InterPro" id="IPR003819">
    <property type="entry name" value="TauD/TfdA-like"/>
</dbReference>
<dbReference type="InterPro" id="IPR042098">
    <property type="entry name" value="TauD-like_sf"/>
</dbReference>
<sequence length="426" mass="47518">MLSTLQPNADHFASNTGSGQGCGGSGGFSVSQIEAQRSLISSIRELTSGQHDAIPSLLTTYSELPKQIAGPTVWDAASYSGEANRSKWVHTFTETEIAQLESASQLWLESGRELGEVERSTFPLPSDPVATLTQLRERLVKGHGFYLFKGLPTKRWGNRLSAIAYLGLGSYLGNVISQNRYGHILGHVKDLGEDPTKIDKVRIYRTNARQFFHTDSSGGIVGLLCLHKAIEGGESDIVSSHAVWNHLQAHRPDVAELLASNIWHFDRKGEVSSSNPYSPDEPQKEWVTRPIFHLVKGQPENRLILTYDPYYLKSIQRHVDARHIPPLSEKQKEAMQVLEETAKQLSLHMVLDVGDIQFVSDVHVLHARTEYKDPAPPAPRRHLYRLWLAVPTQQGGWENAYPDNALKRRGGIQVDNTKPTYPLDGE</sequence>
<keyword evidence="1" id="KW-0560">Oxidoreductase</keyword>
<keyword evidence="2" id="KW-0045">Antibiotic biosynthesis</keyword>